<sequence length="118" mass="13079">MNERQTNVANFISDLDGGVFEQKYGAILSDVALSVNNTSKKGKVIIEMEFSALDENRVTISHKLKFTAPTMRGNRSEENTTTTPMYVNKGGRITLFKEDQGQLFTAKGETDGKLKTVN</sequence>
<dbReference type="OrthoDB" id="9156612at2"/>
<evidence type="ECO:0008006" key="3">
    <source>
        <dbReference type="Google" id="ProtNLM"/>
    </source>
</evidence>
<organism evidence="1 2">
    <name type="scientific">Yersinia intermedia</name>
    <dbReference type="NCBI Taxonomy" id="631"/>
    <lineage>
        <taxon>Bacteria</taxon>
        <taxon>Pseudomonadati</taxon>
        <taxon>Pseudomonadota</taxon>
        <taxon>Gammaproteobacteria</taxon>
        <taxon>Enterobacterales</taxon>
        <taxon>Yersiniaceae</taxon>
        <taxon>Yersinia</taxon>
    </lineage>
</organism>
<name>A0A0T9MSE0_YERIN</name>
<dbReference type="RefSeq" id="WP_050074294.1">
    <property type="nucleotide sequence ID" value="NZ_CPZJ01000018.1"/>
</dbReference>
<dbReference type="Proteomes" id="UP000038750">
    <property type="component" value="Unassembled WGS sequence"/>
</dbReference>
<accession>A0A0T9MSE0</accession>
<proteinExistence type="predicted"/>
<evidence type="ECO:0000313" key="1">
    <source>
        <dbReference type="EMBL" id="CNG42856.1"/>
    </source>
</evidence>
<evidence type="ECO:0000313" key="2">
    <source>
        <dbReference type="Proteomes" id="UP000038750"/>
    </source>
</evidence>
<protein>
    <recommendedName>
        <fullName evidence="3">Phage protein</fullName>
    </recommendedName>
</protein>
<dbReference type="EMBL" id="CPZJ01000018">
    <property type="protein sequence ID" value="CNG42856.1"/>
    <property type="molecule type" value="Genomic_DNA"/>
</dbReference>
<reference evidence="1 2" key="1">
    <citation type="submission" date="2015-03" db="EMBL/GenBank/DDBJ databases">
        <authorList>
            <person name="Murphy D."/>
        </authorList>
    </citation>
    <scope>NUCLEOTIDE SEQUENCE [LARGE SCALE GENOMIC DNA]</scope>
    <source>
        <strain evidence="1 2">BR165/97</strain>
    </source>
</reference>
<gene>
    <name evidence="1" type="ORF">ERS008530_03739</name>
</gene>
<dbReference type="AlphaFoldDB" id="A0A0T9MSE0"/>